<dbReference type="SMART" id="SM00305">
    <property type="entry name" value="HintC"/>
    <property type="match status" value="1"/>
</dbReference>
<dbReference type="InterPro" id="IPR003586">
    <property type="entry name" value="Hint_dom_C"/>
</dbReference>
<proteinExistence type="inferred from homology"/>
<dbReference type="SUPFAM" id="SSF55608">
    <property type="entry name" value="Homing endonucleases"/>
    <property type="match status" value="1"/>
</dbReference>
<keyword evidence="3" id="KW-0651">Protein splicing</keyword>
<evidence type="ECO:0000256" key="1">
    <source>
        <dbReference type="ARBA" id="ARBA00006611"/>
    </source>
</evidence>
<reference evidence="5" key="2">
    <citation type="submission" date="2021-05" db="EMBL/GenBank/DDBJ databases">
        <title>Protein family content uncovers lineage relationships and bacterial pathway maintenance mechanisms in DPANN archaea.</title>
        <authorList>
            <person name="Castelle C.J."/>
            <person name="Meheust R."/>
            <person name="Jaffe A.L."/>
            <person name="Seitz K."/>
            <person name="Gong X."/>
            <person name="Baker B.J."/>
            <person name="Banfield J.F."/>
        </authorList>
    </citation>
    <scope>NUCLEOTIDE SEQUENCE</scope>
    <source>
        <strain evidence="5">RIFCSPLOWO2_01_FULL_AR10_48_17</strain>
    </source>
</reference>
<dbReference type="EMBL" id="JAGVWC010000009">
    <property type="protein sequence ID" value="MBS3061444.1"/>
    <property type="molecule type" value="Genomic_DNA"/>
</dbReference>
<comment type="similarity">
    <text evidence="1">Belongs to the GSP E family.</text>
</comment>
<dbReference type="InterPro" id="IPR027417">
    <property type="entry name" value="P-loop_NTPase"/>
</dbReference>
<dbReference type="PROSITE" id="PS50818">
    <property type="entry name" value="INTEIN_C_TER"/>
    <property type="match status" value="1"/>
</dbReference>
<dbReference type="GO" id="GO:0016887">
    <property type="term" value="F:ATP hydrolysis activity"/>
    <property type="evidence" value="ECO:0007669"/>
    <property type="project" value="InterPro"/>
</dbReference>
<dbReference type="InterPro" id="IPR030934">
    <property type="entry name" value="Intein_C"/>
</dbReference>
<evidence type="ECO:0000259" key="4">
    <source>
        <dbReference type="PROSITE" id="PS50819"/>
    </source>
</evidence>
<dbReference type="InterPro" id="IPR036844">
    <property type="entry name" value="Hint_dom_sf"/>
</dbReference>
<dbReference type="PROSITE" id="PS50819">
    <property type="entry name" value="INTEIN_ENDONUCLEASE"/>
    <property type="match status" value="1"/>
</dbReference>
<organism evidence="5 6">
    <name type="scientific">Candidatus Iainarchaeum sp</name>
    <dbReference type="NCBI Taxonomy" id="3101447"/>
    <lineage>
        <taxon>Archaea</taxon>
        <taxon>Candidatus Iainarchaeota</taxon>
        <taxon>Candidatus Iainarchaeia</taxon>
        <taxon>Candidatus Iainarchaeales</taxon>
        <taxon>Candidatus Iainarchaeaceae</taxon>
        <taxon>Candidatus Iainarchaeum</taxon>
    </lineage>
</organism>
<dbReference type="Pfam" id="PF14528">
    <property type="entry name" value="LAGLIDADG_3"/>
    <property type="match status" value="1"/>
</dbReference>
<reference evidence="5" key="1">
    <citation type="submission" date="2021-03" db="EMBL/GenBank/DDBJ databases">
        <authorList>
            <person name="Jaffe A."/>
        </authorList>
    </citation>
    <scope>NUCLEOTIDE SEQUENCE</scope>
    <source>
        <strain evidence="5">RIFCSPLOWO2_01_FULL_AR10_48_17</strain>
    </source>
</reference>
<dbReference type="Gene3D" id="3.10.28.10">
    <property type="entry name" value="Homing endonucleases"/>
    <property type="match status" value="1"/>
</dbReference>
<comment type="caution">
    <text evidence="5">The sequence shown here is derived from an EMBL/GenBank/DDBJ whole genome shotgun (WGS) entry which is preliminary data.</text>
</comment>
<protein>
    <submittedName>
        <fullName evidence="5">Flp pilus assembly complex ATPase component TadA</fullName>
    </submittedName>
</protein>
<dbReference type="Proteomes" id="UP000675968">
    <property type="component" value="Unassembled WGS sequence"/>
</dbReference>
<dbReference type="PANTHER" id="PTHR30486:SF6">
    <property type="entry name" value="TYPE IV PILUS RETRACTATION ATPASE PILT"/>
    <property type="match status" value="1"/>
</dbReference>
<dbReference type="InterPro" id="IPR004860">
    <property type="entry name" value="LAGLIDADG_dom"/>
</dbReference>
<evidence type="ECO:0000256" key="2">
    <source>
        <dbReference type="ARBA" id="ARBA00022813"/>
    </source>
</evidence>
<dbReference type="GO" id="GO:0016539">
    <property type="term" value="P:intein-mediated protein splicing"/>
    <property type="evidence" value="ECO:0007669"/>
    <property type="project" value="InterPro"/>
</dbReference>
<dbReference type="NCBIfam" id="TIGR01445">
    <property type="entry name" value="intein_Nterm"/>
    <property type="match status" value="1"/>
</dbReference>
<dbReference type="SUPFAM" id="SSF52540">
    <property type="entry name" value="P-loop containing nucleoside triphosphate hydrolases"/>
    <property type="match status" value="2"/>
</dbReference>
<dbReference type="SUPFAM" id="SSF51294">
    <property type="entry name" value="Hedgehog/intein (Hint) domain"/>
    <property type="match status" value="1"/>
</dbReference>
<evidence type="ECO:0000313" key="5">
    <source>
        <dbReference type="EMBL" id="MBS3061444.1"/>
    </source>
</evidence>
<dbReference type="InterPro" id="IPR006142">
    <property type="entry name" value="INTEIN"/>
</dbReference>
<feature type="domain" description="DOD-type homing endonuclease" evidence="4">
    <location>
        <begin position="725"/>
        <end position="853"/>
    </location>
</feature>
<dbReference type="InterPro" id="IPR003587">
    <property type="entry name" value="Hint_dom_N"/>
</dbReference>
<evidence type="ECO:0000313" key="6">
    <source>
        <dbReference type="Proteomes" id="UP000675968"/>
    </source>
</evidence>
<dbReference type="InterPro" id="IPR006141">
    <property type="entry name" value="Intein_N"/>
</dbReference>
<dbReference type="Gene3D" id="3.30.450.380">
    <property type="match status" value="1"/>
</dbReference>
<dbReference type="PROSITE" id="PS50817">
    <property type="entry name" value="INTEIN_N_TER"/>
    <property type="match status" value="1"/>
</dbReference>
<dbReference type="SMART" id="SM00306">
    <property type="entry name" value="HintN"/>
    <property type="match status" value="1"/>
</dbReference>
<keyword evidence="2" id="KW-0068">Autocatalytic cleavage</keyword>
<dbReference type="Gene3D" id="2.170.16.10">
    <property type="entry name" value="Hedgehog/Intein (Hint) domain"/>
    <property type="match status" value="2"/>
</dbReference>
<dbReference type="InterPro" id="IPR004042">
    <property type="entry name" value="Intein_endonuc_central"/>
</dbReference>
<name>A0A8T4L4K7_9ARCH</name>
<accession>A0A8T4L4K7</accession>
<dbReference type="CDD" id="cd00081">
    <property type="entry name" value="Hint"/>
    <property type="match status" value="1"/>
</dbReference>
<dbReference type="InterPro" id="IPR050921">
    <property type="entry name" value="T4SS_GSP_E_ATPase"/>
</dbReference>
<dbReference type="Pfam" id="PF14890">
    <property type="entry name" value="Intein_splicing"/>
    <property type="match status" value="1"/>
</dbReference>
<evidence type="ECO:0000256" key="3">
    <source>
        <dbReference type="ARBA" id="ARBA00023000"/>
    </source>
</evidence>
<gene>
    <name evidence="5" type="primary">tadA</name>
    <name evidence="5" type="ORF">J4215_02570</name>
</gene>
<dbReference type="GO" id="GO:0004519">
    <property type="term" value="F:endonuclease activity"/>
    <property type="evidence" value="ECO:0007669"/>
    <property type="project" value="InterPro"/>
</dbReference>
<dbReference type="InterPro" id="IPR027434">
    <property type="entry name" value="Homing_endonucl"/>
</dbReference>
<dbReference type="PRINTS" id="PR00379">
    <property type="entry name" value="INTEIN"/>
</dbReference>
<dbReference type="Gene3D" id="3.40.50.300">
    <property type="entry name" value="P-loop containing nucleotide triphosphate hydrolases"/>
    <property type="match status" value="2"/>
</dbReference>
<sequence length="1286" mass="145886">MKIGQFEVGDYVVKDMGGKRHLVFDCRNCVYGASLAEDRACMFHVLSVLQEVDADLIVFAEVYERVYDEHETKMLTEVSSLIRKFENDAMWSYAHLGTPDLECEKFFATRHDAIVRVTHDLLAYDPVMAYLTCLHEIRTEQEKLSGLGDKVRECNAVYLATLTEIKKRFESTELIGRAKDFLQKLQKVPESREIYRSMFEAEIKPSFIGSRLLFGDDEELELLDEYNIGLANVQIFKHPNKTEALYFVNPPEYSLPPEKYFILSKTKEIVASYKPGKTSLSMVAKSRKYFTRIYESTIHDIAQSMKIPLSNDEARELAEVVARYTVGYGILELVLQDKRLTDIYVDAPIGMKPIYVVHSDYGQCQTNIVYTADEANSMVSKLRAMSGRPFDEAHPVLDFDLDDSDARVAVIGPPLSPDGIAFAFRLHKVTPWTLPQFIDNHFMTPLSAGLLSFFIDQQATTLVTGSRGAGKTSLLQALMLEILQNTRIILQEDSVTGDSKIQVKRKESFEFTTVGALIDEQISKFGSIDIHGRDLLDSNPEDIHVYSMDKSGKIVLARVSQFSRHAVTKDILEVRTKSGRTLKVTCDHSLFALDQNAQIVPIKTSDLTVGKRIAVPSTLPNDPSLICAFPVLDTLVASKKGFLLGSEIKPWIAQNWKLVKQAARENGYKKNSSSVWKRKGILPVKIYEQLRNKVSLDTTNLKFKIDQKSRPLPLTIPLSNDWIELAGLWLADGCYDSRFAIIVSVGDAPSKKLLKDICDKLGLVPRIHHDQFSTVISNTNLVWFFKNILHLKGNAYTKQIPNWAFNLDQRQKGHFLKGLFSGDGNASQKELGISLCSKQMIDQLQTLLLHFGITARVGPQKERDKTYRLYIGGRQNFDRFKEKIGFLQIEKTTRLELLCTHRPTQDATDTIPLGIPIKKTLARLIDKFSYSDYITRGNNIGRRKLSQMLSTAKTQTVLIDRLNTLVESEILWDEVTAIQKLETNERFVYDFSVPGCENFICENIIAHNTLEIPAEYMKNVGFNIQRLKTRSPISVSKTESEVGPEESLRTALRLGDSALVLGEVRSTEAKVLYEAMRVGAAGNIVLGTIHGDSAYSVWDRVVNDLAVPTTSFKATDLVVVCRPIRFRGSLKRHRRLVQVTEVKKHWTTDPDKEGGLLDIMRYHAKDDRIDLLEDNLKDSDLFERIQSTSGMTIEEIWKAIKTNAASKAFLVDLKNKYEIPELIEAENYCQTNNKYMILREDQLSAGKKVDYDQLLVDWKEWVQNKLLKRLLEKKKTSQERVSHAAV</sequence>
<dbReference type="PANTHER" id="PTHR30486">
    <property type="entry name" value="TWITCHING MOTILITY PROTEIN PILT"/>
    <property type="match status" value="1"/>
</dbReference>